<feature type="region of interest" description="Disordered" evidence="8">
    <location>
        <begin position="1"/>
        <end position="31"/>
    </location>
</feature>
<dbReference type="InterPro" id="IPR022675">
    <property type="entry name" value="G6P_DH_C"/>
</dbReference>
<dbReference type="Pfam" id="PF02781">
    <property type="entry name" value="G6PD_C"/>
    <property type="match status" value="1"/>
</dbReference>
<dbReference type="EC" id="1.1.1.49" evidence="7"/>
<feature type="domain" description="Glucose-6-phosphate dehydrogenase C-terminal" evidence="10">
    <location>
        <begin position="242"/>
        <end position="530"/>
    </location>
</feature>
<comment type="catalytic activity">
    <reaction evidence="7">
        <text>D-glucose 6-phosphate + NADP(+) = 6-phospho-D-glucono-1,5-lactone + NADPH + H(+)</text>
        <dbReference type="Rhea" id="RHEA:15841"/>
        <dbReference type="ChEBI" id="CHEBI:15378"/>
        <dbReference type="ChEBI" id="CHEBI:57783"/>
        <dbReference type="ChEBI" id="CHEBI:57955"/>
        <dbReference type="ChEBI" id="CHEBI:58349"/>
        <dbReference type="ChEBI" id="CHEBI:61548"/>
        <dbReference type="EC" id="1.1.1.49"/>
    </reaction>
</comment>
<evidence type="ECO:0000256" key="2">
    <source>
        <dbReference type="ARBA" id="ARBA00009975"/>
    </source>
</evidence>
<gene>
    <name evidence="11" type="ORF">DBRI1063_LOCUS4704</name>
</gene>
<keyword evidence="3 7" id="KW-0313">Glucose metabolism</keyword>
<evidence type="ECO:0000256" key="8">
    <source>
        <dbReference type="SAM" id="MobiDB-lite"/>
    </source>
</evidence>
<dbReference type="PIRSF" id="PIRSF000110">
    <property type="entry name" value="G6PD"/>
    <property type="match status" value="1"/>
</dbReference>
<comment type="similarity">
    <text evidence="2 7">Belongs to the glucose-6-phosphate dehydrogenase family.</text>
</comment>
<dbReference type="PROSITE" id="PS00069">
    <property type="entry name" value="G6P_DEHYDROGENASE"/>
    <property type="match status" value="1"/>
</dbReference>
<dbReference type="HAMAP" id="MF_00966">
    <property type="entry name" value="G6PD"/>
    <property type="match status" value="1"/>
</dbReference>
<feature type="domain" description="Glucose-6-phosphate dehydrogenase NAD-binding" evidence="9">
    <location>
        <begin position="55"/>
        <end position="240"/>
    </location>
</feature>
<dbReference type="Gene3D" id="3.40.50.720">
    <property type="entry name" value="NAD(P)-binding Rossmann-like Domain"/>
    <property type="match status" value="1"/>
</dbReference>
<dbReference type="GO" id="GO:0006006">
    <property type="term" value="P:glucose metabolic process"/>
    <property type="evidence" value="ECO:0007669"/>
    <property type="project" value="UniProtKB-KW"/>
</dbReference>
<evidence type="ECO:0000259" key="9">
    <source>
        <dbReference type="Pfam" id="PF00479"/>
    </source>
</evidence>
<evidence type="ECO:0000313" key="11">
    <source>
        <dbReference type="EMBL" id="CAD9318274.1"/>
    </source>
</evidence>
<reference evidence="11" key="1">
    <citation type="submission" date="2021-01" db="EMBL/GenBank/DDBJ databases">
        <authorList>
            <person name="Corre E."/>
            <person name="Pelletier E."/>
            <person name="Niang G."/>
            <person name="Scheremetjew M."/>
            <person name="Finn R."/>
            <person name="Kale V."/>
            <person name="Holt S."/>
            <person name="Cochrane G."/>
            <person name="Meng A."/>
            <person name="Brown T."/>
            <person name="Cohen L."/>
        </authorList>
    </citation>
    <scope>NUCLEOTIDE SEQUENCE</scope>
    <source>
        <strain evidence="11">Pop2</strain>
    </source>
</reference>
<evidence type="ECO:0000256" key="4">
    <source>
        <dbReference type="ARBA" id="ARBA00022857"/>
    </source>
</evidence>
<name>A0A6V2EDR8_9STRA</name>
<dbReference type="AlphaFoldDB" id="A0A6V2EDR8"/>
<evidence type="ECO:0000256" key="6">
    <source>
        <dbReference type="ARBA" id="ARBA00023277"/>
    </source>
</evidence>
<keyword evidence="4 7" id="KW-0521">NADP</keyword>
<feature type="compositionally biased region" description="Polar residues" evidence="8">
    <location>
        <begin position="1"/>
        <end position="10"/>
    </location>
</feature>
<dbReference type="InterPro" id="IPR022674">
    <property type="entry name" value="G6P_DH_NAD-bd"/>
</dbReference>
<evidence type="ECO:0000256" key="1">
    <source>
        <dbReference type="ARBA" id="ARBA00004937"/>
    </source>
</evidence>
<dbReference type="SUPFAM" id="SSF51735">
    <property type="entry name" value="NAD(P)-binding Rossmann-fold domains"/>
    <property type="match status" value="1"/>
</dbReference>
<dbReference type="Gene3D" id="3.30.360.10">
    <property type="entry name" value="Dihydrodipicolinate Reductase, domain 2"/>
    <property type="match status" value="1"/>
</dbReference>
<comment type="pathway">
    <text evidence="1 7">Carbohydrate degradation; pentose phosphate pathway; D-ribulose 5-phosphate from D-glucose 6-phosphate (oxidative stage): step 1/3.</text>
</comment>
<accession>A0A6V2EDR8</accession>
<comment type="function">
    <text evidence="7">Catalyzes the rate-limiting step of the oxidative pentose-phosphate pathway, which represents a route for the dissimilation of carbohydrates besides glycolysis.</text>
</comment>
<dbReference type="InterPro" id="IPR019796">
    <property type="entry name" value="G6P_DH_AS"/>
</dbReference>
<keyword evidence="6 7" id="KW-0119">Carbohydrate metabolism</keyword>
<evidence type="ECO:0000256" key="5">
    <source>
        <dbReference type="ARBA" id="ARBA00023002"/>
    </source>
</evidence>
<organism evidence="11">
    <name type="scientific">Ditylum brightwellii</name>
    <dbReference type="NCBI Taxonomy" id="49249"/>
    <lineage>
        <taxon>Eukaryota</taxon>
        <taxon>Sar</taxon>
        <taxon>Stramenopiles</taxon>
        <taxon>Ochrophyta</taxon>
        <taxon>Bacillariophyta</taxon>
        <taxon>Mediophyceae</taxon>
        <taxon>Lithodesmiophycidae</taxon>
        <taxon>Lithodesmiales</taxon>
        <taxon>Lithodesmiaceae</taxon>
        <taxon>Ditylum</taxon>
    </lineage>
</organism>
<evidence type="ECO:0000259" key="10">
    <source>
        <dbReference type="Pfam" id="PF02781"/>
    </source>
</evidence>
<sequence>MSEQKPSLTRSNSFPSSDDSHSSHSSSHGSVKTFRSQISAVVDNEEWHEESMCIVIIGASGDLAKKKTYPSLLKLYEDNLLPSDTIIWGYARSKKTHESLRAHLKPYLVKVCGSELVVDGFLSRCYYQSGSSYGDIEAYGAMMKEAEAMESSFINPNDGQKRRCNRLFYLAIPPNVFGDAGTAIKETAMSISGWNRLIIEKPFGRDLESCDLLSKQLTGLFEEHHLYRIDHYLGKEMVQNLLIFRFGNAWLEWMWNRNAIKAVILTFKEPFGTEGRGGYFDQYGIIRDIMQNHLLQVLTLLAMEPPIEADGPTAADHVRDAKVQVLRAMSTLTLDDCLLGQYRGYADDETITNKQTNTPTYAAIHCKINTPRWSGVPFIMKAGKALNERKCEARIILRDAPGSSFLFPNRPQLPPNEIVLRLQPNPTVYIKTNIKHPGFDSQPVQSSMDMSYSSKFDMAKDYNNPDAYTRLLLDVMRGRQASFVRDDELRRSWEIFTPLLHKIENEDIMPVLYEQDSRGPAVADDFVEEKTGYVHNPGSLPGVEKHLQNIQLSAL</sequence>
<dbReference type="GO" id="GO:0004345">
    <property type="term" value="F:glucose-6-phosphate dehydrogenase activity"/>
    <property type="evidence" value="ECO:0007669"/>
    <property type="project" value="UniProtKB-EC"/>
</dbReference>
<dbReference type="GO" id="GO:0050661">
    <property type="term" value="F:NADP binding"/>
    <property type="evidence" value="ECO:0007669"/>
    <property type="project" value="InterPro"/>
</dbReference>
<dbReference type="PANTHER" id="PTHR23429">
    <property type="entry name" value="GLUCOSE-6-PHOSPHATE 1-DEHYDROGENASE G6PD"/>
    <property type="match status" value="1"/>
</dbReference>
<dbReference type="EMBL" id="HBGN01007351">
    <property type="protein sequence ID" value="CAD9318274.1"/>
    <property type="molecule type" value="Transcribed_RNA"/>
</dbReference>
<proteinExistence type="inferred from homology"/>
<dbReference type="UniPathway" id="UPA00115">
    <property type="reaction ID" value="UER00408"/>
</dbReference>
<dbReference type="InterPro" id="IPR001282">
    <property type="entry name" value="G6P_DH"/>
</dbReference>
<evidence type="ECO:0000256" key="3">
    <source>
        <dbReference type="ARBA" id="ARBA00022526"/>
    </source>
</evidence>
<evidence type="ECO:0000256" key="7">
    <source>
        <dbReference type="RuleBase" id="RU362120"/>
    </source>
</evidence>
<dbReference type="SUPFAM" id="SSF55347">
    <property type="entry name" value="Glyceraldehyde-3-phosphate dehydrogenase-like, C-terminal domain"/>
    <property type="match status" value="1"/>
</dbReference>
<dbReference type="InterPro" id="IPR036291">
    <property type="entry name" value="NAD(P)-bd_dom_sf"/>
</dbReference>
<keyword evidence="5 7" id="KW-0560">Oxidoreductase</keyword>
<dbReference type="PANTHER" id="PTHR23429:SF0">
    <property type="entry name" value="GLUCOSE-6-PHOSPHATE 1-DEHYDROGENASE"/>
    <property type="match status" value="1"/>
</dbReference>
<protein>
    <recommendedName>
        <fullName evidence="7">Glucose-6-phosphate 1-dehydrogenase</fullName>
        <ecNumber evidence="7">1.1.1.49</ecNumber>
    </recommendedName>
</protein>
<dbReference type="GO" id="GO:0009051">
    <property type="term" value="P:pentose-phosphate shunt, oxidative branch"/>
    <property type="evidence" value="ECO:0007669"/>
    <property type="project" value="TreeGrafter"/>
</dbReference>
<dbReference type="NCBIfam" id="TIGR00871">
    <property type="entry name" value="zwf"/>
    <property type="match status" value="1"/>
</dbReference>
<dbReference type="PRINTS" id="PR00079">
    <property type="entry name" value="G6PDHDRGNASE"/>
</dbReference>
<dbReference type="Pfam" id="PF00479">
    <property type="entry name" value="G6PD_N"/>
    <property type="match status" value="1"/>
</dbReference>
<feature type="compositionally biased region" description="Low complexity" evidence="8">
    <location>
        <begin position="11"/>
        <end position="30"/>
    </location>
</feature>